<gene>
    <name evidence="4" type="ORF">SAMN02910350_01911</name>
</gene>
<dbReference type="RefSeq" id="WP_242870447.1">
    <property type="nucleotide sequence ID" value="NZ_FMWK01000010.1"/>
</dbReference>
<dbReference type="GO" id="GO:0016746">
    <property type="term" value="F:acyltransferase activity"/>
    <property type="evidence" value="ECO:0007669"/>
    <property type="project" value="UniProtKB-KW"/>
</dbReference>
<dbReference type="PANTHER" id="PTHR42811">
    <property type="entry name" value="SERINE ACETYLTRANSFERASE"/>
    <property type="match status" value="1"/>
</dbReference>
<dbReference type="Proteomes" id="UP000199428">
    <property type="component" value="Unassembled WGS sequence"/>
</dbReference>
<comment type="similarity">
    <text evidence="1">Belongs to the transferase hexapeptide repeat family.</text>
</comment>
<dbReference type="Gene3D" id="2.160.10.10">
    <property type="entry name" value="Hexapeptide repeat proteins"/>
    <property type="match status" value="1"/>
</dbReference>
<dbReference type="SUPFAM" id="SSF51161">
    <property type="entry name" value="Trimeric LpxA-like enzymes"/>
    <property type="match status" value="1"/>
</dbReference>
<organism evidence="4 5">
    <name type="scientific">Pseudobutyrivibrio xylanivorans</name>
    <dbReference type="NCBI Taxonomy" id="185007"/>
    <lineage>
        <taxon>Bacteria</taxon>
        <taxon>Bacillati</taxon>
        <taxon>Bacillota</taxon>
        <taxon>Clostridia</taxon>
        <taxon>Lachnospirales</taxon>
        <taxon>Lachnospiraceae</taxon>
        <taxon>Pseudobutyrivibrio</taxon>
    </lineage>
</organism>
<accession>A0A1G5S1U8</accession>
<keyword evidence="3" id="KW-0012">Acyltransferase</keyword>
<dbReference type="Pfam" id="PF00132">
    <property type="entry name" value="Hexapep"/>
    <property type="match status" value="1"/>
</dbReference>
<reference evidence="4 5" key="1">
    <citation type="submission" date="2016-10" db="EMBL/GenBank/DDBJ databases">
        <authorList>
            <person name="de Groot N.N."/>
        </authorList>
    </citation>
    <scope>NUCLEOTIDE SEQUENCE [LARGE SCALE GENOMIC DNA]</scope>
    <source>
        <strain evidence="4 5">DSM 10317</strain>
    </source>
</reference>
<sequence>MDKKTLKEVLAMERKLYGVGRTSDYVKKKVLLDHDYLLYNYMKQLRKVEYYCDKNKLLFEFYQRRKNKLGAKLGITIWHNCTAEGLRIWHYGSVVVNGHAKVGKNCQLHGENCIGNKGSFDQAAPVIGDNVDIGIGAKVIGDIYIANNVKIGANAVVTKSCYKEGATLVGIPAREI</sequence>
<protein>
    <submittedName>
        <fullName evidence="4">Serine O-acetyltransferase</fullName>
    </submittedName>
</protein>
<dbReference type="InterPro" id="IPR001451">
    <property type="entry name" value="Hexapep"/>
</dbReference>
<name>A0A1G5S1U8_PSEXY</name>
<keyword evidence="2 4" id="KW-0808">Transferase</keyword>
<evidence type="ECO:0000256" key="3">
    <source>
        <dbReference type="ARBA" id="ARBA00023315"/>
    </source>
</evidence>
<evidence type="ECO:0000256" key="1">
    <source>
        <dbReference type="ARBA" id="ARBA00007274"/>
    </source>
</evidence>
<proteinExistence type="inferred from homology"/>
<dbReference type="InterPro" id="IPR011004">
    <property type="entry name" value="Trimer_LpxA-like_sf"/>
</dbReference>
<dbReference type="AlphaFoldDB" id="A0A1G5S1U8"/>
<evidence type="ECO:0000256" key="2">
    <source>
        <dbReference type="ARBA" id="ARBA00022679"/>
    </source>
</evidence>
<dbReference type="EMBL" id="FMWK01000010">
    <property type="protein sequence ID" value="SCZ79711.1"/>
    <property type="molecule type" value="Genomic_DNA"/>
</dbReference>
<dbReference type="InterPro" id="IPR045304">
    <property type="entry name" value="LbH_SAT"/>
</dbReference>
<evidence type="ECO:0000313" key="5">
    <source>
        <dbReference type="Proteomes" id="UP000199428"/>
    </source>
</evidence>
<dbReference type="CDD" id="cd03354">
    <property type="entry name" value="LbH_SAT"/>
    <property type="match status" value="1"/>
</dbReference>
<evidence type="ECO:0000313" key="4">
    <source>
        <dbReference type="EMBL" id="SCZ79711.1"/>
    </source>
</evidence>